<dbReference type="AlphaFoldDB" id="A0A0C2NY20"/>
<accession>A0A0C2NYT7</accession>
<keyword evidence="1" id="KW-0812">Transmembrane</keyword>
<dbReference type="Pfam" id="PF07963">
    <property type="entry name" value="N_methyl"/>
    <property type="match status" value="1"/>
</dbReference>
<evidence type="ECO:0000256" key="1">
    <source>
        <dbReference type="SAM" id="Phobius"/>
    </source>
</evidence>
<dbReference type="RefSeq" id="WP_040988699.1">
    <property type="nucleotide sequence ID" value="NZ_JTKH01000006.1"/>
</dbReference>
<reference evidence="2 3" key="1">
    <citation type="submission" date="2014-11" db="EMBL/GenBank/DDBJ databases">
        <title>Draft Genome Sequence of Vibrio piscirenalis strains CECT 8603T and CECT 8604, two marine Gammaproteobacterium isolated from cultured gilthead sea bream (Sparus aurata).</title>
        <authorList>
            <person name="Arahal D.R."/>
            <person name="Rodrigo-Torres L."/>
            <person name="Lucena T."/>
            <person name="Pujalte M.J."/>
        </authorList>
    </citation>
    <scope>NUCLEOTIDE SEQUENCE [LARGE SCALE GENOMIC DNA]</scope>
    <source>
        <strain evidence="2 3">DCR 1-4-2</strain>
    </source>
</reference>
<dbReference type="Gene3D" id="3.30.700.10">
    <property type="entry name" value="Glycoprotein, Type 4 Pilin"/>
    <property type="match status" value="1"/>
</dbReference>
<dbReference type="InterPro" id="IPR045584">
    <property type="entry name" value="Pilin-like"/>
</dbReference>
<feature type="transmembrane region" description="Helical" evidence="1">
    <location>
        <begin position="6"/>
        <end position="26"/>
    </location>
</feature>
<proteinExistence type="predicted"/>
<accession>A0A0C2NY20</accession>
<keyword evidence="3" id="KW-1185">Reference proteome</keyword>
<evidence type="ECO:0008006" key="4">
    <source>
        <dbReference type="Google" id="ProtNLM"/>
    </source>
</evidence>
<comment type="caution">
    <text evidence="2">The sequence shown here is derived from an EMBL/GenBank/DDBJ whole genome shotgun (WGS) entry which is preliminary data.</text>
</comment>
<dbReference type="EMBL" id="JTKH01000006">
    <property type="protein sequence ID" value="KII81015.1"/>
    <property type="molecule type" value="Genomic_DNA"/>
</dbReference>
<gene>
    <name evidence="2" type="ORF">OJ16_06975</name>
</gene>
<evidence type="ECO:0000313" key="3">
    <source>
        <dbReference type="Proteomes" id="UP000031672"/>
    </source>
</evidence>
<dbReference type="InterPro" id="IPR012902">
    <property type="entry name" value="N_methyl_site"/>
</dbReference>
<sequence>MRTKGFTLIELVIVIVILGILSIIAAPRFLNMSTDAKNTGLMSLEGAIESGLKLGLMKMTNAGLEKEPYASNQSEDERYPSMSLPFDGCEIGGSDRCVFSYGTPYEHNMLTKLVSNLGHGNGDEDWVLAISDEVGAVHITWSWNVTGRETDGAKDLKEDNCYLTYYSAQSLEQPARVTRTECL</sequence>
<keyword evidence="1" id="KW-1133">Transmembrane helix</keyword>
<dbReference type="NCBIfam" id="TIGR02532">
    <property type="entry name" value="IV_pilin_GFxxxE"/>
    <property type="match status" value="1"/>
</dbReference>
<dbReference type="STRING" id="1461322.OJ16_06975"/>
<evidence type="ECO:0000313" key="2">
    <source>
        <dbReference type="EMBL" id="KII81015.1"/>
    </source>
</evidence>
<organism evidence="2 3">
    <name type="scientific">Vibrio renipiscarius</name>
    <dbReference type="NCBI Taxonomy" id="1461322"/>
    <lineage>
        <taxon>Bacteria</taxon>
        <taxon>Pseudomonadati</taxon>
        <taxon>Pseudomonadota</taxon>
        <taxon>Gammaproteobacteria</taxon>
        <taxon>Vibrionales</taxon>
        <taxon>Vibrionaceae</taxon>
        <taxon>Vibrio</taxon>
    </lineage>
</organism>
<dbReference type="PROSITE" id="PS00409">
    <property type="entry name" value="PROKAR_NTER_METHYL"/>
    <property type="match status" value="1"/>
</dbReference>
<protein>
    <recommendedName>
        <fullName evidence="4">MSHA biogenesis protein MshA</fullName>
    </recommendedName>
</protein>
<name>A0A0C2NY20_9VIBR</name>
<dbReference type="OrthoDB" id="5874092at2"/>
<keyword evidence="1" id="KW-0472">Membrane</keyword>
<dbReference type="Proteomes" id="UP000031672">
    <property type="component" value="Unassembled WGS sequence"/>
</dbReference>
<dbReference type="SUPFAM" id="SSF54523">
    <property type="entry name" value="Pili subunits"/>
    <property type="match status" value="1"/>
</dbReference>